<dbReference type="Proteomes" id="UP000789375">
    <property type="component" value="Unassembled WGS sequence"/>
</dbReference>
<sequence>MHIIPGNPSSTSYSPTTSSQPQTPLISQDNTSQQTTVAAPIERRGRKGFTTTMMPLSKKHYQNSLNQRVLCQRRANYIRNLEIKVTTFESLYFDAQNEILLLREKLALLEE</sequence>
<dbReference type="EMBL" id="CAJVPP010001431">
    <property type="protein sequence ID" value="CAG8554971.1"/>
    <property type="molecule type" value="Genomic_DNA"/>
</dbReference>
<comment type="caution">
    <text evidence="2">The sequence shown here is derived from an EMBL/GenBank/DDBJ whole genome shotgun (WGS) entry which is preliminary data.</text>
</comment>
<organism evidence="2 3">
    <name type="scientific">Funneliformis mosseae</name>
    <name type="common">Endomycorrhizal fungus</name>
    <name type="synonym">Glomus mosseae</name>
    <dbReference type="NCBI Taxonomy" id="27381"/>
    <lineage>
        <taxon>Eukaryota</taxon>
        <taxon>Fungi</taxon>
        <taxon>Fungi incertae sedis</taxon>
        <taxon>Mucoromycota</taxon>
        <taxon>Glomeromycotina</taxon>
        <taxon>Glomeromycetes</taxon>
        <taxon>Glomerales</taxon>
        <taxon>Glomeraceae</taxon>
        <taxon>Funneliformis</taxon>
    </lineage>
</organism>
<feature type="region of interest" description="Disordered" evidence="1">
    <location>
        <begin position="1"/>
        <end position="48"/>
    </location>
</feature>
<accession>A0A9N9FSR8</accession>
<proteinExistence type="predicted"/>
<dbReference type="Gene3D" id="1.20.5.170">
    <property type="match status" value="1"/>
</dbReference>
<name>A0A9N9FSR8_FUNMO</name>
<protein>
    <submittedName>
        <fullName evidence="2">5419_t:CDS:1</fullName>
    </submittedName>
</protein>
<evidence type="ECO:0000256" key="1">
    <source>
        <dbReference type="SAM" id="MobiDB-lite"/>
    </source>
</evidence>
<evidence type="ECO:0000313" key="3">
    <source>
        <dbReference type="Proteomes" id="UP000789375"/>
    </source>
</evidence>
<dbReference type="AlphaFoldDB" id="A0A9N9FSR8"/>
<feature type="compositionally biased region" description="Polar residues" evidence="1">
    <location>
        <begin position="25"/>
        <end position="37"/>
    </location>
</feature>
<keyword evidence="3" id="KW-1185">Reference proteome</keyword>
<evidence type="ECO:0000313" key="2">
    <source>
        <dbReference type="EMBL" id="CAG8554971.1"/>
    </source>
</evidence>
<gene>
    <name evidence="2" type="ORF">FMOSSE_LOCUS6664</name>
</gene>
<reference evidence="2" key="1">
    <citation type="submission" date="2021-06" db="EMBL/GenBank/DDBJ databases">
        <authorList>
            <person name="Kallberg Y."/>
            <person name="Tangrot J."/>
            <person name="Rosling A."/>
        </authorList>
    </citation>
    <scope>NUCLEOTIDE SEQUENCE</scope>
    <source>
        <strain evidence="2">87-6 pot B 2015</strain>
    </source>
</reference>
<feature type="compositionally biased region" description="Low complexity" evidence="1">
    <location>
        <begin position="8"/>
        <end position="24"/>
    </location>
</feature>